<dbReference type="PANTHER" id="PTHR46641:SF2">
    <property type="entry name" value="FMRFAMIDE RECEPTOR"/>
    <property type="match status" value="1"/>
</dbReference>
<dbReference type="InterPro" id="IPR052954">
    <property type="entry name" value="GPCR-Ligand_Int"/>
</dbReference>
<dbReference type="Gene3D" id="1.20.1070.10">
    <property type="entry name" value="Rhodopsin 7-helix transmembrane proteins"/>
    <property type="match status" value="1"/>
</dbReference>
<feature type="transmembrane region" description="Helical" evidence="5">
    <location>
        <begin position="162"/>
        <end position="184"/>
    </location>
</feature>
<comment type="subcellular location">
    <subcellularLocation>
        <location evidence="1">Membrane</location>
    </subcellularLocation>
</comment>
<dbReference type="PANTHER" id="PTHR46641">
    <property type="entry name" value="FMRFAMIDE RECEPTOR-RELATED"/>
    <property type="match status" value="1"/>
</dbReference>
<name>A0AAV4J4V2_9GAST</name>
<dbReference type="PROSITE" id="PS50262">
    <property type="entry name" value="G_PROTEIN_RECEP_F1_2"/>
    <property type="match status" value="1"/>
</dbReference>
<keyword evidence="8" id="KW-1185">Reference proteome</keyword>
<reference evidence="7 8" key="1">
    <citation type="journal article" date="2021" name="Elife">
        <title>Chloroplast acquisition without the gene transfer in kleptoplastic sea slugs, Plakobranchus ocellatus.</title>
        <authorList>
            <person name="Maeda T."/>
            <person name="Takahashi S."/>
            <person name="Yoshida T."/>
            <person name="Shimamura S."/>
            <person name="Takaki Y."/>
            <person name="Nagai Y."/>
            <person name="Toyoda A."/>
            <person name="Suzuki Y."/>
            <person name="Arimoto A."/>
            <person name="Ishii H."/>
            <person name="Satoh N."/>
            <person name="Nishiyama T."/>
            <person name="Hasebe M."/>
            <person name="Maruyama T."/>
            <person name="Minagawa J."/>
            <person name="Obokata J."/>
            <person name="Shigenobu S."/>
        </authorList>
    </citation>
    <scope>NUCLEOTIDE SEQUENCE [LARGE SCALE GENOMIC DNA]</scope>
</reference>
<dbReference type="AlphaFoldDB" id="A0AAV4J4V2"/>
<dbReference type="Proteomes" id="UP000762676">
    <property type="component" value="Unassembled WGS sequence"/>
</dbReference>
<proteinExistence type="predicted"/>
<evidence type="ECO:0000256" key="2">
    <source>
        <dbReference type="ARBA" id="ARBA00022692"/>
    </source>
</evidence>
<dbReference type="EMBL" id="BMAT01002950">
    <property type="protein sequence ID" value="GFS17305.1"/>
    <property type="molecule type" value="Genomic_DNA"/>
</dbReference>
<keyword evidence="4 5" id="KW-0472">Membrane</keyword>
<evidence type="ECO:0000256" key="5">
    <source>
        <dbReference type="SAM" id="Phobius"/>
    </source>
</evidence>
<feature type="transmembrane region" description="Helical" evidence="5">
    <location>
        <begin position="204"/>
        <end position="222"/>
    </location>
</feature>
<sequence>MSNTSSLESSLNSHNCSENCNAVALNTNSSCPALSVEEMRTIRALNDAIPIHMTTVFSLALVTGLPGSVLALVTFSRMTLRPTTLYMCMLAVSDFLYLSITSPLMYKASERHFTYNGMLLLIAFGRIFQCFSHWTLVLICLERFVSVRFPFKKSEIYTIKNSVLSSCLALVLSTAPFVMVIINMFNESLQLHKIETLVFNLDYIIVPGCLIVILTSVTAFFLRRGLRRRNQITSDASRGSSNTETELTRMMFLTVICFIVFVFPFGGFLIVESTMTRWSLNRFCPLAGTIYSFFVKATNSYSFLNHAVNVYIYLACSRGFRKLSLRLVCCRQRLRGDSSSA</sequence>
<dbReference type="InterPro" id="IPR017452">
    <property type="entry name" value="GPCR_Rhodpsn_7TM"/>
</dbReference>
<protein>
    <submittedName>
        <fullName evidence="7">Rhodopsin</fullName>
    </submittedName>
</protein>
<comment type="caution">
    <text evidence="7">The sequence shown here is derived from an EMBL/GenBank/DDBJ whole genome shotgun (WGS) entry which is preliminary data.</text>
</comment>
<feature type="transmembrane region" description="Helical" evidence="5">
    <location>
        <begin position="85"/>
        <end position="106"/>
    </location>
</feature>
<feature type="transmembrane region" description="Helical" evidence="5">
    <location>
        <begin position="49"/>
        <end position="73"/>
    </location>
</feature>
<keyword evidence="3 5" id="KW-1133">Transmembrane helix</keyword>
<dbReference type="Pfam" id="PF00001">
    <property type="entry name" value="7tm_1"/>
    <property type="match status" value="1"/>
</dbReference>
<evidence type="ECO:0000313" key="8">
    <source>
        <dbReference type="Proteomes" id="UP000762676"/>
    </source>
</evidence>
<feature type="transmembrane region" description="Helical" evidence="5">
    <location>
        <begin position="118"/>
        <end position="141"/>
    </location>
</feature>
<evidence type="ECO:0000313" key="7">
    <source>
        <dbReference type="EMBL" id="GFS17305.1"/>
    </source>
</evidence>
<evidence type="ECO:0000256" key="3">
    <source>
        <dbReference type="ARBA" id="ARBA00022989"/>
    </source>
</evidence>
<feature type="transmembrane region" description="Helical" evidence="5">
    <location>
        <begin position="250"/>
        <end position="270"/>
    </location>
</feature>
<dbReference type="SUPFAM" id="SSF81321">
    <property type="entry name" value="Family A G protein-coupled receptor-like"/>
    <property type="match status" value="1"/>
</dbReference>
<dbReference type="PRINTS" id="PR00237">
    <property type="entry name" value="GPCRRHODOPSN"/>
</dbReference>
<organism evidence="7 8">
    <name type="scientific">Elysia marginata</name>
    <dbReference type="NCBI Taxonomy" id="1093978"/>
    <lineage>
        <taxon>Eukaryota</taxon>
        <taxon>Metazoa</taxon>
        <taxon>Spiralia</taxon>
        <taxon>Lophotrochozoa</taxon>
        <taxon>Mollusca</taxon>
        <taxon>Gastropoda</taxon>
        <taxon>Heterobranchia</taxon>
        <taxon>Euthyneura</taxon>
        <taxon>Panpulmonata</taxon>
        <taxon>Sacoglossa</taxon>
        <taxon>Placobranchoidea</taxon>
        <taxon>Plakobranchidae</taxon>
        <taxon>Elysia</taxon>
    </lineage>
</organism>
<gene>
    <name evidence="7" type="ORF">ElyMa_001494500</name>
</gene>
<dbReference type="GO" id="GO:0016020">
    <property type="term" value="C:membrane"/>
    <property type="evidence" value="ECO:0007669"/>
    <property type="project" value="UniProtKB-SubCell"/>
</dbReference>
<keyword evidence="2 5" id="KW-0812">Transmembrane</keyword>
<evidence type="ECO:0000256" key="4">
    <source>
        <dbReference type="ARBA" id="ARBA00023136"/>
    </source>
</evidence>
<evidence type="ECO:0000256" key="1">
    <source>
        <dbReference type="ARBA" id="ARBA00004370"/>
    </source>
</evidence>
<feature type="transmembrane region" description="Helical" evidence="5">
    <location>
        <begin position="290"/>
        <end position="316"/>
    </location>
</feature>
<dbReference type="InterPro" id="IPR000276">
    <property type="entry name" value="GPCR_Rhodpsn"/>
</dbReference>
<accession>A0AAV4J4V2</accession>
<evidence type="ECO:0000259" key="6">
    <source>
        <dbReference type="PROSITE" id="PS50262"/>
    </source>
</evidence>
<dbReference type="GO" id="GO:0004930">
    <property type="term" value="F:G protein-coupled receptor activity"/>
    <property type="evidence" value="ECO:0007669"/>
    <property type="project" value="InterPro"/>
</dbReference>
<feature type="domain" description="G-protein coupled receptors family 1 profile" evidence="6">
    <location>
        <begin position="64"/>
        <end position="313"/>
    </location>
</feature>